<dbReference type="EMBL" id="WIPH01000068">
    <property type="protein sequence ID" value="MQS00184.1"/>
    <property type="molecule type" value="Genomic_DNA"/>
</dbReference>
<sequence>MPRPAKSRAGLGDTIRQFSTPKTVRKTAFIPARAEDNSPTPERMAKPDFETVGGKRIKLNTVNALHMAGDIDGDAVNAARWWICDYVFANHGYLDILVDVLPSDYVKGDVHTFAISRGNAAERIGMIRDRLGLCAHVRLEMMLARELSFSAMGAALYPALGKALQRGKVSAQCALIVAQLPAAYADTRREIRQAIERNALQKNLVPASAY</sequence>
<accession>A0A7X1VNV2</accession>
<reference evidence="1 2" key="1">
    <citation type="submission" date="2019-10" db="EMBL/GenBank/DDBJ databases">
        <title>Gluconobacter aidae sp. nov., a novel species of acetic acid bacteria isolated in Thailand.</title>
        <authorList>
            <person name="Yukphan P."/>
            <person name="Charoenyingcharoen P."/>
            <person name="Malimas S."/>
            <person name="Muramatsu Y."/>
            <person name="Nakagawa Y."/>
            <person name="Tanasupawat S."/>
            <person name="Yamada Y."/>
        </authorList>
    </citation>
    <scope>NUCLEOTIDE SEQUENCE [LARGE SCALE GENOMIC DNA]</scope>
    <source>
        <strain evidence="1 2">AC10</strain>
    </source>
</reference>
<evidence type="ECO:0000313" key="2">
    <source>
        <dbReference type="Proteomes" id="UP000432209"/>
    </source>
</evidence>
<dbReference type="Proteomes" id="UP000432209">
    <property type="component" value="Unassembled WGS sequence"/>
</dbReference>
<protein>
    <submittedName>
        <fullName evidence="1">Uncharacterized protein</fullName>
    </submittedName>
</protein>
<evidence type="ECO:0000313" key="1">
    <source>
        <dbReference type="EMBL" id="MQS00184.1"/>
    </source>
</evidence>
<proteinExistence type="predicted"/>
<dbReference type="RefSeq" id="WP_153431929.1">
    <property type="nucleotide sequence ID" value="NZ_WIPH01000068.1"/>
</dbReference>
<keyword evidence="2" id="KW-1185">Reference proteome</keyword>
<name>A0A7X1VNV2_9PROT</name>
<organism evidence="1 2">
    <name type="scientific">Gluconobacter aidae</name>
    <dbReference type="NCBI Taxonomy" id="2662454"/>
    <lineage>
        <taxon>Bacteria</taxon>
        <taxon>Pseudomonadati</taxon>
        <taxon>Pseudomonadota</taxon>
        <taxon>Alphaproteobacteria</taxon>
        <taxon>Acetobacterales</taxon>
        <taxon>Acetobacteraceae</taxon>
        <taxon>Gluconobacter</taxon>
    </lineage>
</organism>
<gene>
    <name evidence="1" type="ORF">GFJ39_13570</name>
</gene>
<dbReference type="AlphaFoldDB" id="A0A7X1VNV2"/>
<comment type="caution">
    <text evidence="1">The sequence shown here is derived from an EMBL/GenBank/DDBJ whole genome shotgun (WGS) entry which is preliminary data.</text>
</comment>